<dbReference type="RefSeq" id="WP_344920073.1">
    <property type="nucleotide sequence ID" value="NZ_BAABAQ010000008.1"/>
</dbReference>
<proteinExistence type="predicted"/>
<dbReference type="SUPFAM" id="SSF89796">
    <property type="entry name" value="CoA-transferase family III (CaiB/BaiF)"/>
    <property type="match status" value="1"/>
</dbReference>
<dbReference type="InterPro" id="IPR023606">
    <property type="entry name" value="CoA-Trfase_III_dom_1_sf"/>
</dbReference>
<dbReference type="EMBL" id="BAABAQ010000008">
    <property type="protein sequence ID" value="GAA4197350.1"/>
    <property type="molecule type" value="Genomic_DNA"/>
</dbReference>
<keyword evidence="3" id="KW-1185">Reference proteome</keyword>
<dbReference type="Pfam" id="PF02515">
    <property type="entry name" value="CoA_transf_3"/>
    <property type="match status" value="1"/>
</dbReference>
<name>A0ABP8B419_9ACTN</name>
<dbReference type="Gene3D" id="3.40.50.10540">
    <property type="entry name" value="Crotonobetainyl-coa:carnitine coa-transferase, domain 1"/>
    <property type="match status" value="1"/>
</dbReference>
<gene>
    <name evidence="2" type="ORF">GCM10022252_46140</name>
</gene>
<evidence type="ECO:0000313" key="3">
    <source>
        <dbReference type="Proteomes" id="UP001501251"/>
    </source>
</evidence>
<dbReference type="PANTHER" id="PTHR48207:SF3">
    <property type="entry name" value="SUCCINATE--HYDROXYMETHYLGLUTARATE COA-TRANSFERASE"/>
    <property type="match status" value="1"/>
</dbReference>
<sequence length="398" mass="42595">MRVVAVEQAVAVPLCSRHLADLGADVIKVERLSGDFARDYDDFVQGYSSHFVWLNRGKRSVALDLKTPEGKRLLGELLRSADVLVCNLAPGAFERIFTDDDLVALNPRLIRCFLSGYGTQGPYAHRKAYDMLIQGEAGTVTATGTPAQPAKPGVSLADLAGGTYALAAINAALYARERSGVGRRIDVAMFDVLLEWMSPLLLAQSHAGTAPEPAGLSHASIAPYGPYLSGDGDQVLIAVQNEGQWRRLCVGVIEDPILATDPDFASNGDRLRNRARLEPLIQTALRALPTETLVARLDLADVPHARLNGLPEVLTHPQARSTGRWSSAVLPDGETATVVTSPFHPAHVEEEERAVPALGEHTVEVLRELGVPDAEIDGLLAAGVCRQSLSISKGSVTS</sequence>
<keyword evidence="1" id="KW-0808">Transferase</keyword>
<protein>
    <submittedName>
        <fullName evidence="2">CaiB/BaiF CoA-transferase family protein</fullName>
    </submittedName>
</protein>
<dbReference type="PANTHER" id="PTHR48207">
    <property type="entry name" value="SUCCINATE--HYDROXYMETHYLGLUTARATE COA-TRANSFERASE"/>
    <property type="match status" value="1"/>
</dbReference>
<dbReference type="InterPro" id="IPR003673">
    <property type="entry name" value="CoA-Trfase_fam_III"/>
</dbReference>
<accession>A0ABP8B419</accession>
<comment type="caution">
    <text evidence="2">The sequence shown here is derived from an EMBL/GenBank/DDBJ whole genome shotgun (WGS) entry which is preliminary data.</text>
</comment>
<dbReference type="Proteomes" id="UP001501251">
    <property type="component" value="Unassembled WGS sequence"/>
</dbReference>
<dbReference type="InterPro" id="IPR050483">
    <property type="entry name" value="CoA-transferase_III_domain"/>
</dbReference>
<evidence type="ECO:0000313" key="2">
    <source>
        <dbReference type="EMBL" id="GAA4197350.1"/>
    </source>
</evidence>
<dbReference type="Gene3D" id="3.30.1540.10">
    <property type="entry name" value="formyl-coa transferase, domain 3"/>
    <property type="match status" value="1"/>
</dbReference>
<evidence type="ECO:0000256" key="1">
    <source>
        <dbReference type="ARBA" id="ARBA00022679"/>
    </source>
</evidence>
<dbReference type="InterPro" id="IPR044855">
    <property type="entry name" value="CoA-Trfase_III_dom3_sf"/>
</dbReference>
<reference evidence="3" key="1">
    <citation type="journal article" date="2019" name="Int. J. Syst. Evol. Microbiol.">
        <title>The Global Catalogue of Microorganisms (GCM) 10K type strain sequencing project: providing services to taxonomists for standard genome sequencing and annotation.</title>
        <authorList>
            <consortium name="The Broad Institute Genomics Platform"/>
            <consortium name="The Broad Institute Genome Sequencing Center for Infectious Disease"/>
            <person name="Wu L."/>
            <person name="Ma J."/>
        </authorList>
    </citation>
    <scope>NUCLEOTIDE SEQUENCE [LARGE SCALE GENOMIC DNA]</scope>
    <source>
        <strain evidence="3">JCM 17388</strain>
    </source>
</reference>
<organism evidence="2 3">
    <name type="scientific">Streptosporangium oxazolinicum</name>
    <dbReference type="NCBI Taxonomy" id="909287"/>
    <lineage>
        <taxon>Bacteria</taxon>
        <taxon>Bacillati</taxon>
        <taxon>Actinomycetota</taxon>
        <taxon>Actinomycetes</taxon>
        <taxon>Streptosporangiales</taxon>
        <taxon>Streptosporangiaceae</taxon>
        <taxon>Streptosporangium</taxon>
    </lineage>
</organism>